<accession>A0AAV7VVM2</accession>
<proteinExistence type="predicted"/>
<name>A0AAV7VVM2_PLEWA</name>
<dbReference type="AlphaFoldDB" id="A0AAV7VVM2"/>
<gene>
    <name evidence="1" type="ORF">NDU88_007871</name>
</gene>
<comment type="caution">
    <text evidence="1">The sequence shown here is derived from an EMBL/GenBank/DDBJ whole genome shotgun (WGS) entry which is preliminary data.</text>
</comment>
<reference evidence="1" key="1">
    <citation type="journal article" date="2022" name="bioRxiv">
        <title>Sequencing and chromosome-scale assembly of the giantPleurodeles waltlgenome.</title>
        <authorList>
            <person name="Brown T."/>
            <person name="Elewa A."/>
            <person name="Iarovenko S."/>
            <person name="Subramanian E."/>
            <person name="Araus A.J."/>
            <person name="Petzold A."/>
            <person name="Susuki M."/>
            <person name="Suzuki K.-i.T."/>
            <person name="Hayashi T."/>
            <person name="Toyoda A."/>
            <person name="Oliveira C."/>
            <person name="Osipova E."/>
            <person name="Leigh N.D."/>
            <person name="Simon A."/>
            <person name="Yun M.H."/>
        </authorList>
    </citation>
    <scope>NUCLEOTIDE SEQUENCE</scope>
    <source>
        <strain evidence="1">20211129_DDA</strain>
        <tissue evidence="1">Liver</tissue>
    </source>
</reference>
<protein>
    <submittedName>
        <fullName evidence="1">Uncharacterized protein</fullName>
    </submittedName>
</protein>
<evidence type="ECO:0000313" key="1">
    <source>
        <dbReference type="EMBL" id="KAJ1204090.1"/>
    </source>
</evidence>
<keyword evidence="2" id="KW-1185">Reference proteome</keyword>
<dbReference type="Proteomes" id="UP001066276">
    <property type="component" value="Chromosome 2_1"/>
</dbReference>
<evidence type="ECO:0000313" key="2">
    <source>
        <dbReference type="Proteomes" id="UP001066276"/>
    </source>
</evidence>
<organism evidence="1 2">
    <name type="scientific">Pleurodeles waltl</name>
    <name type="common">Iberian ribbed newt</name>
    <dbReference type="NCBI Taxonomy" id="8319"/>
    <lineage>
        <taxon>Eukaryota</taxon>
        <taxon>Metazoa</taxon>
        <taxon>Chordata</taxon>
        <taxon>Craniata</taxon>
        <taxon>Vertebrata</taxon>
        <taxon>Euteleostomi</taxon>
        <taxon>Amphibia</taxon>
        <taxon>Batrachia</taxon>
        <taxon>Caudata</taxon>
        <taxon>Salamandroidea</taxon>
        <taxon>Salamandridae</taxon>
        <taxon>Pleurodelinae</taxon>
        <taxon>Pleurodeles</taxon>
    </lineage>
</organism>
<sequence length="67" mass="7797">MAIAPHEMTLRYLERDRPGESEFDAKEKVVERVERLSCFEYKENMTQAYTEGDMAGTLLVWITNPAK</sequence>
<dbReference type="EMBL" id="JANPWB010000003">
    <property type="protein sequence ID" value="KAJ1204090.1"/>
    <property type="molecule type" value="Genomic_DNA"/>
</dbReference>